<comment type="subcellular location">
    <subcellularLocation>
        <location evidence="1">Nucleus</location>
    </subcellularLocation>
</comment>
<dbReference type="GO" id="GO:0003677">
    <property type="term" value="F:DNA binding"/>
    <property type="evidence" value="ECO:0007669"/>
    <property type="project" value="UniProtKB-KW"/>
</dbReference>
<organism evidence="8 9">
    <name type="scientific">Dillenia turbinata</name>
    <dbReference type="NCBI Taxonomy" id="194707"/>
    <lineage>
        <taxon>Eukaryota</taxon>
        <taxon>Viridiplantae</taxon>
        <taxon>Streptophyta</taxon>
        <taxon>Embryophyta</taxon>
        <taxon>Tracheophyta</taxon>
        <taxon>Spermatophyta</taxon>
        <taxon>Magnoliopsida</taxon>
        <taxon>eudicotyledons</taxon>
        <taxon>Gunneridae</taxon>
        <taxon>Pentapetalae</taxon>
        <taxon>Dilleniales</taxon>
        <taxon>Dilleniaceae</taxon>
        <taxon>Dillenia</taxon>
    </lineage>
</organism>
<sequence length="188" mass="20625">MEMCVCGCVNKVGGWVDLKKGGGDKEMCGKLDMTLAKSNWATETQIIGKGQQCVDHVFERARIELHIKANLNWETCPTKLLQFATPMGPIYSGSNVHETNPKTVGPLGHHSISFRNGLIKKACEQSILCKANVAVLIFSNRGKLYHFYSADSSATLISIFVTLVILAAIVPSFPSAVFQRSKLLQKLQ</sequence>
<reference evidence="8 9" key="1">
    <citation type="submission" date="2023-12" db="EMBL/GenBank/DDBJ databases">
        <title>A high-quality genome assembly for Dillenia turbinata (Dilleniales).</title>
        <authorList>
            <person name="Chanderbali A."/>
        </authorList>
    </citation>
    <scope>NUCLEOTIDE SEQUENCE [LARGE SCALE GENOMIC DNA]</scope>
    <source>
        <strain evidence="8">LSX21</strain>
        <tissue evidence="8">Leaf</tissue>
    </source>
</reference>
<keyword evidence="5" id="KW-0539">Nucleus</keyword>
<dbReference type="GO" id="GO:0046983">
    <property type="term" value="F:protein dimerization activity"/>
    <property type="evidence" value="ECO:0007669"/>
    <property type="project" value="InterPro"/>
</dbReference>
<evidence type="ECO:0000256" key="4">
    <source>
        <dbReference type="ARBA" id="ARBA00023163"/>
    </source>
</evidence>
<keyword evidence="3" id="KW-0238">DNA-binding</keyword>
<evidence type="ECO:0000259" key="7">
    <source>
        <dbReference type="PROSITE" id="PS50066"/>
    </source>
</evidence>
<protein>
    <submittedName>
        <fullName evidence="8">Transcription factor, MADS-box</fullName>
    </submittedName>
</protein>
<dbReference type="InterPro" id="IPR002100">
    <property type="entry name" value="TF_MADSbox"/>
</dbReference>
<name>A0AAN8VC03_9MAGN</name>
<feature type="transmembrane region" description="Helical" evidence="6">
    <location>
        <begin position="156"/>
        <end position="178"/>
    </location>
</feature>
<gene>
    <name evidence="8" type="ORF">RJ641_001822</name>
</gene>
<accession>A0AAN8VC03</accession>
<evidence type="ECO:0000256" key="3">
    <source>
        <dbReference type="ARBA" id="ARBA00023125"/>
    </source>
</evidence>
<keyword evidence="2" id="KW-0805">Transcription regulation</keyword>
<dbReference type="InterPro" id="IPR036879">
    <property type="entry name" value="TF_MADSbox_sf"/>
</dbReference>
<dbReference type="Pfam" id="PF00319">
    <property type="entry name" value="SRF-TF"/>
    <property type="match status" value="1"/>
</dbReference>
<dbReference type="Proteomes" id="UP001370490">
    <property type="component" value="Unassembled WGS sequence"/>
</dbReference>
<keyword evidence="6" id="KW-0812">Transmembrane</keyword>
<proteinExistence type="predicted"/>
<keyword evidence="4" id="KW-0804">Transcription</keyword>
<dbReference type="GO" id="GO:0005634">
    <property type="term" value="C:nucleus"/>
    <property type="evidence" value="ECO:0007669"/>
    <property type="project" value="UniProtKB-SubCell"/>
</dbReference>
<dbReference type="SMART" id="SM00432">
    <property type="entry name" value="MADS"/>
    <property type="match status" value="1"/>
</dbReference>
<keyword evidence="9" id="KW-1185">Reference proteome</keyword>
<evidence type="ECO:0000313" key="9">
    <source>
        <dbReference type="Proteomes" id="UP001370490"/>
    </source>
</evidence>
<dbReference type="PROSITE" id="PS50066">
    <property type="entry name" value="MADS_BOX_2"/>
    <property type="match status" value="1"/>
</dbReference>
<dbReference type="EMBL" id="JBAMMX010000010">
    <property type="protein sequence ID" value="KAK6932198.1"/>
    <property type="molecule type" value="Genomic_DNA"/>
</dbReference>
<dbReference type="PRINTS" id="PR00404">
    <property type="entry name" value="MADSDOMAIN"/>
</dbReference>
<evidence type="ECO:0000256" key="1">
    <source>
        <dbReference type="ARBA" id="ARBA00004123"/>
    </source>
</evidence>
<evidence type="ECO:0000256" key="5">
    <source>
        <dbReference type="ARBA" id="ARBA00023242"/>
    </source>
</evidence>
<keyword evidence="6" id="KW-0472">Membrane</keyword>
<comment type="caution">
    <text evidence="8">The sequence shown here is derived from an EMBL/GenBank/DDBJ whole genome shotgun (WGS) entry which is preliminary data.</text>
</comment>
<dbReference type="SUPFAM" id="SSF55455">
    <property type="entry name" value="SRF-like"/>
    <property type="match status" value="1"/>
</dbReference>
<dbReference type="Gene3D" id="3.40.1810.10">
    <property type="entry name" value="Transcription factor, MADS-box"/>
    <property type="match status" value="1"/>
</dbReference>
<dbReference type="AlphaFoldDB" id="A0AAN8VC03"/>
<evidence type="ECO:0000256" key="6">
    <source>
        <dbReference type="SAM" id="Phobius"/>
    </source>
</evidence>
<keyword evidence="6" id="KW-1133">Transmembrane helix</keyword>
<feature type="domain" description="MADS-box" evidence="7">
    <location>
        <begin position="115"/>
        <end position="151"/>
    </location>
</feature>
<evidence type="ECO:0000256" key="2">
    <source>
        <dbReference type="ARBA" id="ARBA00023015"/>
    </source>
</evidence>
<evidence type="ECO:0000313" key="8">
    <source>
        <dbReference type="EMBL" id="KAK6932198.1"/>
    </source>
</evidence>